<dbReference type="EMBL" id="MN882550">
    <property type="protein sequence ID" value="QHJ73589.1"/>
    <property type="molecule type" value="Genomic_DNA"/>
</dbReference>
<dbReference type="Gene3D" id="2.40.50.140">
    <property type="entry name" value="Nucleic acid-binding proteins"/>
    <property type="match status" value="1"/>
</dbReference>
<keyword evidence="4" id="KW-1185">Reference proteome</keyword>
<dbReference type="Pfam" id="PF00436">
    <property type="entry name" value="SSB"/>
    <property type="match status" value="1"/>
</dbReference>
<name>A0A6B9SR81_9CAUD</name>
<dbReference type="PROSITE" id="PS50935">
    <property type="entry name" value="SSB"/>
    <property type="match status" value="1"/>
</dbReference>
<dbReference type="SUPFAM" id="SSF50249">
    <property type="entry name" value="Nucleic acid-binding proteins"/>
    <property type="match status" value="1"/>
</dbReference>
<keyword evidence="1 2" id="KW-0238">DNA-binding</keyword>
<sequence>METQNLITLLGIAETDAEPQEFINGTKVKCWHILLRTDRHSGTPDYEHIYFTEKANSNDLLPFIKGMPVMVIGCMQTTKDFKTNRVLTFVSADYVGVVKGDNYELQNDVKIVGKLGKGIEYRVKKSGKRITNLMLEVPSVFRVNTNCYIPCICWQSLADKAKDWQVGDIVELTGRLQSRDFIKKQEGAEDIKRTSYEVSICNMTRL</sequence>
<organism evidence="3 4">
    <name type="scientific">Butyrivibrio phage Arawn</name>
    <dbReference type="NCBI Taxonomy" id="2724180"/>
    <lineage>
        <taxon>Viruses</taxon>
        <taxon>Duplodnaviria</taxon>
        <taxon>Heunggongvirae</taxon>
        <taxon>Uroviricota</taxon>
        <taxon>Caudoviricetes</taxon>
        <taxon>Arawnvirus</taxon>
        <taxon>Arawnvirus arawn</taxon>
    </lineage>
</organism>
<dbReference type="InterPro" id="IPR000424">
    <property type="entry name" value="Primosome_PriB/ssb"/>
</dbReference>
<dbReference type="InterPro" id="IPR012340">
    <property type="entry name" value="NA-bd_OB-fold"/>
</dbReference>
<dbReference type="GO" id="GO:0003697">
    <property type="term" value="F:single-stranded DNA binding"/>
    <property type="evidence" value="ECO:0007669"/>
    <property type="project" value="InterPro"/>
</dbReference>
<protein>
    <submittedName>
        <fullName evidence="3">Single-stranded DNA-binding protein</fullName>
    </submittedName>
</protein>
<proteinExistence type="predicted"/>
<evidence type="ECO:0000256" key="2">
    <source>
        <dbReference type="PROSITE-ProRule" id="PRU00252"/>
    </source>
</evidence>
<reference evidence="3 4" key="1">
    <citation type="submission" date="2019-12" db="EMBL/GenBank/DDBJ databases">
        <title>The Isolation and Genome Sequencing of Six Novel Lytic Bacteriophages from the Rumen Active Against Butyrivibrio fibrisolvens.</title>
        <authorList>
            <person name="Friedersdorff J.C.A."/>
            <person name="Kingston-Smith A.H."/>
            <person name="Pachebat J.A."/>
            <person name="Rooke D."/>
            <person name="Creevey C.J."/>
        </authorList>
    </citation>
    <scope>NUCLEOTIDE SEQUENCE [LARGE SCALE GENOMIC DNA]</scope>
</reference>
<dbReference type="Proteomes" id="UP000464519">
    <property type="component" value="Segment"/>
</dbReference>
<dbReference type="RefSeq" id="YP_009855881.1">
    <property type="nucleotide sequence ID" value="NC_048848.1"/>
</dbReference>
<dbReference type="GeneID" id="55626622"/>
<evidence type="ECO:0000313" key="3">
    <source>
        <dbReference type="EMBL" id="QHJ73589.1"/>
    </source>
</evidence>
<evidence type="ECO:0000313" key="4">
    <source>
        <dbReference type="Proteomes" id="UP000464519"/>
    </source>
</evidence>
<evidence type="ECO:0000256" key="1">
    <source>
        <dbReference type="ARBA" id="ARBA00023125"/>
    </source>
</evidence>
<accession>A0A6B9SR81</accession>